<dbReference type="PRINTS" id="PR00039">
    <property type="entry name" value="HTHLYSR"/>
</dbReference>
<dbReference type="FunFam" id="1.10.10.10:FF:000001">
    <property type="entry name" value="LysR family transcriptional regulator"/>
    <property type="match status" value="1"/>
</dbReference>
<organism evidence="6 7">
    <name type="scientific">Sediminispirochaeta smaragdinae (strain DSM 11293 / JCM 15392 / SEBR 4228)</name>
    <name type="common">Spirochaeta smaragdinae</name>
    <dbReference type="NCBI Taxonomy" id="573413"/>
    <lineage>
        <taxon>Bacteria</taxon>
        <taxon>Pseudomonadati</taxon>
        <taxon>Spirochaetota</taxon>
        <taxon>Spirochaetia</taxon>
        <taxon>Spirochaetales</taxon>
        <taxon>Spirochaetaceae</taxon>
        <taxon>Sediminispirochaeta</taxon>
    </lineage>
</organism>
<dbReference type="PANTHER" id="PTHR30419">
    <property type="entry name" value="HTH-TYPE TRANSCRIPTIONAL REGULATOR YBHD"/>
    <property type="match status" value="1"/>
</dbReference>
<keyword evidence="4" id="KW-0804">Transcription</keyword>
<dbReference type="EMBL" id="CP002116">
    <property type="protein sequence ID" value="ADK79784.1"/>
    <property type="molecule type" value="Genomic_DNA"/>
</dbReference>
<dbReference type="Pfam" id="PF00126">
    <property type="entry name" value="HTH_1"/>
    <property type="match status" value="1"/>
</dbReference>
<evidence type="ECO:0000259" key="5">
    <source>
        <dbReference type="PROSITE" id="PS50931"/>
    </source>
</evidence>
<evidence type="ECO:0000313" key="6">
    <source>
        <dbReference type="EMBL" id="ADK79784.1"/>
    </source>
</evidence>
<dbReference type="Gene3D" id="3.40.190.290">
    <property type="match status" value="1"/>
</dbReference>
<evidence type="ECO:0000256" key="4">
    <source>
        <dbReference type="ARBA" id="ARBA00023163"/>
    </source>
</evidence>
<dbReference type="CDD" id="cd05466">
    <property type="entry name" value="PBP2_LTTR_substrate"/>
    <property type="match status" value="1"/>
</dbReference>
<dbReference type="GO" id="GO:0003700">
    <property type="term" value="F:DNA-binding transcription factor activity"/>
    <property type="evidence" value="ECO:0007669"/>
    <property type="project" value="InterPro"/>
</dbReference>
<dbReference type="GO" id="GO:0005829">
    <property type="term" value="C:cytosol"/>
    <property type="evidence" value="ECO:0007669"/>
    <property type="project" value="TreeGrafter"/>
</dbReference>
<comment type="similarity">
    <text evidence="1">Belongs to the LysR transcriptional regulatory family.</text>
</comment>
<evidence type="ECO:0000256" key="3">
    <source>
        <dbReference type="ARBA" id="ARBA00023125"/>
    </source>
</evidence>
<reference evidence="6 7" key="1">
    <citation type="journal article" date="2010" name="Stand. Genomic Sci.">
        <title>Complete genome sequence of Spirochaeta smaragdinae type strain (SEBR 4228).</title>
        <authorList>
            <person name="Mavromatis K."/>
            <person name="Yasawong M."/>
            <person name="Chertkov O."/>
            <person name="Lapidus A."/>
            <person name="Lucas S."/>
            <person name="Nolan M."/>
            <person name="Del Rio T.G."/>
            <person name="Tice H."/>
            <person name="Cheng J.F."/>
            <person name="Pitluck S."/>
            <person name="Liolios K."/>
            <person name="Ivanova N."/>
            <person name="Tapia R."/>
            <person name="Han C."/>
            <person name="Bruce D."/>
            <person name="Goodwin L."/>
            <person name="Pati A."/>
            <person name="Chen A."/>
            <person name="Palaniappan K."/>
            <person name="Land M."/>
            <person name="Hauser L."/>
            <person name="Chang Y.J."/>
            <person name="Jeffries C.D."/>
            <person name="Detter J.C."/>
            <person name="Rohde M."/>
            <person name="Brambilla E."/>
            <person name="Spring S."/>
            <person name="Goker M."/>
            <person name="Sikorski J."/>
            <person name="Woyke T."/>
            <person name="Bristow J."/>
            <person name="Eisen J.A."/>
            <person name="Markowitz V."/>
            <person name="Hugenholtz P."/>
            <person name="Klenk H.P."/>
            <person name="Kyrpides N.C."/>
        </authorList>
    </citation>
    <scope>NUCLEOTIDE SEQUENCE [LARGE SCALE GENOMIC DNA]</scope>
    <source>
        <strain evidence="7">DSM 11293 / JCM 15392 / SEBR 4228</strain>
    </source>
</reference>
<dbReference type="HOGENOM" id="CLU_039613_6_4_12"/>
<gene>
    <name evidence="6" type="ordered locus">Spirs_0641</name>
</gene>
<dbReference type="AlphaFoldDB" id="E1RBQ4"/>
<dbReference type="InterPro" id="IPR036390">
    <property type="entry name" value="WH_DNA-bd_sf"/>
</dbReference>
<dbReference type="KEGG" id="ssm:Spirs_0641"/>
<accession>E1RBQ4</accession>
<dbReference type="InterPro" id="IPR000847">
    <property type="entry name" value="LysR_HTH_N"/>
</dbReference>
<dbReference type="Pfam" id="PF03466">
    <property type="entry name" value="LysR_substrate"/>
    <property type="match status" value="1"/>
</dbReference>
<evidence type="ECO:0000313" key="7">
    <source>
        <dbReference type="Proteomes" id="UP000002318"/>
    </source>
</evidence>
<dbReference type="InterPro" id="IPR050950">
    <property type="entry name" value="HTH-type_LysR_regulators"/>
</dbReference>
<keyword evidence="7" id="KW-1185">Reference proteome</keyword>
<dbReference type="STRING" id="573413.Spirs_0641"/>
<dbReference type="Proteomes" id="UP000002318">
    <property type="component" value="Chromosome"/>
</dbReference>
<proteinExistence type="inferred from homology"/>
<dbReference type="PROSITE" id="PS50931">
    <property type="entry name" value="HTH_LYSR"/>
    <property type="match status" value="1"/>
</dbReference>
<dbReference type="Gene3D" id="1.10.10.10">
    <property type="entry name" value="Winged helix-like DNA-binding domain superfamily/Winged helix DNA-binding domain"/>
    <property type="match status" value="1"/>
</dbReference>
<dbReference type="eggNOG" id="COG0583">
    <property type="taxonomic scope" value="Bacteria"/>
</dbReference>
<dbReference type="GO" id="GO:0003677">
    <property type="term" value="F:DNA binding"/>
    <property type="evidence" value="ECO:0007669"/>
    <property type="project" value="UniProtKB-KW"/>
</dbReference>
<feature type="domain" description="HTH lysR-type" evidence="5">
    <location>
        <begin position="1"/>
        <end position="57"/>
    </location>
</feature>
<evidence type="ECO:0000256" key="1">
    <source>
        <dbReference type="ARBA" id="ARBA00009437"/>
    </source>
</evidence>
<dbReference type="SUPFAM" id="SSF46785">
    <property type="entry name" value="Winged helix' DNA-binding domain"/>
    <property type="match status" value="1"/>
</dbReference>
<protein>
    <submittedName>
        <fullName evidence="6">Transcriptional regulator, LysR family</fullName>
    </submittedName>
</protein>
<evidence type="ECO:0000256" key="2">
    <source>
        <dbReference type="ARBA" id="ARBA00023015"/>
    </source>
</evidence>
<sequence length="296" mass="34167">MYHMLRQFVALVETHSYTKASKRLYISQPALSKSIKSLENSFGGKLIERTQNGCYPTQYGKILYRHAKAIENEMQLLDTEMRQARLNMENHITIAYGILWQIMYSAEIILRIEESSNNEIVITGKSGPTELMIEELLKGQCDLFLGEIPNNLHTKLTGIPLIKSRHAIFAHEDHPLHQNRDRIRLDDLNKYKWIIFGSKEDLPGYEIPDQLMKNVEIQTIHDTNSMLTVIKILQNSKSLVLLPQQVGNLLEHYGIKELECQSLKFNSFQSGIIFRTENEDQDDLKMIIDVIKNIVA</sequence>
<keyword evidence="3" id="KW-0238">DNA-binding</keyword>
<dbReference type="SUPFAM" id="SSF53850">
    <property type="entry name" value="Periplasmic binding protein-like II"/>
    <property type="match status" value="1"/>
</dbReference>
<dbReference type="InterPro" id="IPR005119">
    <property type="entry name" value="LysR_subst-bd"/>
</dbReference>
<dbReference type="InterPro" id="IPR036388">
    <property type="entry name" value="WH-like_DNA-bd_sf"/>
</dbReference>
<keyword evidence="2" id="KW-0805">Transcription regulation</keyword>
<dbReference type="PANTHER" id="PTHR30419:SF8">
    <property type="entry name" value="NITROGEN ASSIMILATION TRANSCRIPTIONAL ACTIVATOR-RELATED"/>
    <property type="match status" value="1"/>
</dbReference>
<name>E1RBQ4_SEDSS</name>